<keyword evidence="3" id="KW-1185">Reference proteome</keyword>
<name>A0AA37LRM8_9PEZI</name>
<keyword evidence="1" id="KW-0732">Signal</keyword>
<comment type="caution">
    <text evidence="2">The sequence shown here is derived from an EMBL/GenBank/DDBJ whole genome shotgun (WGS) entry which is preliminary data.</text>
</comment>
<dbReference type="AlphaFoldDB" id="A0AA37LRM8"/>
<gene>
    <name evidence="2" type="ORF">ColLi_05723</name>
</gene>
<organism evidence="2 3">
    <name type="scientific">Colletotrichum liriopes</name>
    <dbReference type="NCBI Taxonomy" id="708192"/>
    <lineage>
        <taxon>Eukaryota</taxon>
        <taxon>Fungi</taxon>
        <taxon>Dikarya</taxon>
        <taxon>Ascomycota</taxon>
        <taxon>Pezizomycotina</taxon>
        <taxon>Sordariomycetes</taxon>
        <taxon>Hypocreomycetidae</taxon>
        <taxon>Glomerellales</taxon>
        <taxon>Glomerellaceae</taxon>
        <taxon>Colletotrichum</taxon>
        <taxon>Colletotrichum spaethianum species complex</taxon>
    </lineage>
</organism>
<proteinExistence type="predicted"/>
<protein>
    <submittedName>
        <fullName evidence="2">Uncharacterized protein</fullName>
    </submittedName>
</protein>
<feature type="signal peptide" evidence="1">
    <location>
        <begin position="1"/>
        <end position="21"/>
    </location>
</feature>
<reference evidence="2 3" key="1">
    <citation type="submission" date="2021-07" db="EMBL/GenBank/DDBJ databases">
        <title>Genome data of Colletotrichum spaethianum.</title>
        <authorList>
            <person name="Utami Y.D."/>
            <person name="Hiruma K."/>
        </authorList>
    </citation>
    <scope>NUCLEOTIDE SEQUENCE [LARGE SCALE GENOMIC DNA]</scope>
    <source>
        <strain evidence="2 3">MAFF 242679</strain>
    </source>
</reference>
<accession>A0AA37LRM8</accession>
<sequence>MGALLWSWLLGGLVEIPGTSGHVDAGLALLDAFRRVAQAPPTRDLGRDSTKPHLLCILAATNVTGPYFDDAVDNHEKIGSSPWQPAIPNRFHELWADTMRCKISPIITIPSLRTCLSIGVDASAMADIEIECQPSLSSAPSTLDGGNLAFACGLHGLPCGNAAYRLAILPFCKETEVLIKDFGGVRIRNASPEVDWGQTIIGPELGHEPQNKEKIIIQTTRSFPTAQAQIHIDTRRKLANHY</sequence>
<dbReference type="EMBL" id="BPPX01000010">
    <property type="protein sequence ID" value="GJC82885.1"/>
    <property type="molecule type" value="Genomic_DNA"/>
</dbReference>
<evidence type="ECO:0000313" key="3">
    <source>
        <dbReference type="Proteomes" id="UP001055172"/>
    </source>
</evidence>
<dbReference type="Proteomes" id="UP001055172">
    <property type="component" value="Unassembled WGS sequence"/>
</dbReference>
<feature type="chain" id="PRO_5041217571" evidence="1">
    <location>
        <begin position="22"/>
        <end position="242"/>
    </location>
</feature>
<evidence type="ECO:0000313" key="2">
    <source>
        <dbReference type="EMBL" id="GJC82885.1"/>
    </source>
</evidence>
<evidence type="ECO:0000256" key="1">
    <source>
        <dbReference type="SAM" id="SignalP"/>
    </source>
</evidence>